<gene>
    <name evidence="3" type="ORF">TIFTF001_018843</name>
</gene>
<feature type="compositionally biased region" description="Basic residues" evidence="1">
    <location>
        <begin position="12"/>
        <end position="33"/>
    </location>
</feature>
<evidence type="ECO:0000313" key="4">
    <source>
        <dbReference type="Proteomes" id="UP001187192"/>
    </source>
</evidence>
<evidence type="ECO:0000313" key="3">
    <source>
        <dbReference type="EMBL" id="GMN49679.1"/>
    </source>
</evidence>
<dbReference type="AlphaFoldDB" id="A0AA88A593"/>
<feature type="domain" description="Retrotransposon gag" evidence="2">
    <location>
        <begin position="185"/>
        <end position="274"/>
    </location>
</feature>
<dbReference type="EMBL" id="BTGU01000031">
    <property type="protein sequence ID" value="GMN49679.1"/>
    <property type="molecule type" value="Genomic_DNA"/>
</dbReference>
<evidence type="ECO:0000256" key="1">
    <source>
        <dbReference type="SAM" id="MobiDB-lite"/>
    </source>
</evidence>
<dbReference type="PANTHER" id="PTHR33223">
    <property type="entry name" value="CCHC-TYPE DOMAIN-CONTAINING PROTEIN"/>
    <property type="match status" value="1"/>
</dbReference>
<organism evidence="3 4">
    <name type="scientific">Ficus carica</name>
    <name type="common">Common fig</name>
    <dbReference type="NCBI Taxonomy" id="3494"/>
    <lineage>
        <taxon>Eukaryota</taxon>
        <taxon>Viridiplantae</taxon>
        <taxon>Streptophyta</taxon>
        <taxon>Embryophyta</taxon>
        <taxon>Tracheophyta</taxon>
        <taxon>Spermatophyta</taxon>
        <taxon>Magnoliopsida</taxon>
        <taxon>eudicotyledons</taxon>
        <taxon>Gunneridae</taxon>
        <taxon>Pentapetalae</taxon>
        <taxon>rosids</taxon>
        <taxon>fabids</taxon>
        <taxon>Rosales</taxon>
        <taxon>Moraceae</taxon>
        <taxon>Ficeae</taxon>
        <taxon>Ficus</taxon>
    </lineage>
</organism>
<dbReference type="PANTHER" id="PTHR33223:SF10">
    <property type="entry name" value="AMINOTRANSFERASE-LIKE PLANT MOBILE DOMAIN-CONTAINING PROTEIN"/>
    <property type="match status" value="1"/>
</dbReference>
<feature type="region of interest" description="Disordered" evidence="1">
    <location>
        <begin position="312"/>
        <end position="367"/>
    </location>
</feature>
<accession>A0AA88A593</accession>
<feature type="compositionally biased region" description="Basic and acidic residues" evidence="1">
    <location>
        <begin position="43"/>
        <end position="53"/>
    </location>
</feature>
<feature type="region of interest" description="Disordered" evidence="1">
    <location>
        <begin position="1"/>
        <end position="90"/>
    </location>
</feature>
<reference evidence="3" key="1">
    <citation type="submission" date="2023-07" db="EMBL/GenBank/DDBJ databases">
        <title>draft genome sequence of fig (Ficus carica).</title>
        <authorList>
            <person name="Takahashi T."/>
            <person name="Nishimura K."/>
        </authorList>
    </citation>
    <scope>NUCLEOTIDE SEQUENCE</scope>
</reference>
<protein>
    <recommendedName>
        <fullName evidence="2">Retrotransposon gag domain-containing protein</fullName>
    </recommendedName>
</protein>
<proteinExistence type="predicted"/>
<dbReference type="Pfam" id="PF03732">
    <property type="entry name" value="Retrotrans_gag"/>
    <property type="match status" value="1"/>
</dbReference>
<dbReference type="Proteomes" id="UP001187192">
    <property type="component" value="Unassembled WGS sequence"/>
</dbReference>
<evidence type="ECO:0000259" key="2">
    <source>
        <dbReference type="Pfam" id="PF03732"/>
    </source>
</evidence>
<sequence>MYKSPRYNPKQLSRRQPGRPGRPARRGTCRRKVTGGVTGPSGKAKDISREKWNLTRAGSARGAATIRPPTRERSCHKRPQGTSRHRVRDHFIDKPVKEENDNQNRLDHLQRQLDQLVGQQYGLEHVGAVDPLFTPVIMASPYTARFKMPSMASYDGFTDADEHLENYQAHMLIQNANEASLCKSFGLTLTGAARKWYRRLVPRSISSFKQLADAFAAAYLSSKTRKMEASYLFEVKQGENEPLKEFLDCFDKAVVQIKSCSDDTLIQAFQEGIKDRRLVWTLAYNVPPTFAHLRGIAWKHAEADEYVRGRGMAARGQSRLPGRKSDKNQSDQNRMEKGKAVDTDPRKAEAPSGQRTPAGRFHRARRNQNKYYNFHKDVGHDTKDCIQFRDQIELLIRDGHLREFVDRIKTPASATNRTAPVTQPNPEPSNRPNVSEPEHIVHTIFGGDVTGATASSRRSYACEARWFAHGEYINMAEHVSKICCQDSTPITFTDDEADRLLHPHNDALIEEI</sequence>
<feature type="region of interest" description="Disordered" evidence="1">
    <location>
        <begin position="411"/>
        <end position="434"/>
    </location>
</feature>
<feature type="compositionally biased region" description="Basic residues" evidence="1">
    <location>
        <begin position="74"/>
        <end position="88"/>
    </location>
</feature>
<keyword evidence="4" id="KW-1185">Reference proteome</keyword>
<dbReference type="InterPro" id="IPR005162">
    <property type="entry name" value="Retrotrans_gag_dom"/>
</dbReference>
<comment type="caution">
    <text evidence="3">The sequence shown here is derived from an EMBL/GenBank/DDBJ whole genome shotgun (WGS) entry which is preliminary data.</text>
</comment>
<name>A0AA88A593_FICCA</name>
<feature type="compositionally biased region" description="Polar residues" evidence="1">
    <location>
        <begin position="412"/>
        <end position="422"/>
    </location>
</feature>
<feature type="compositionally biased region" description="Basic and acidic residues" evidence="1">
    <location>
        <begin position="323"/>
        <end position="349"/>
    </location>
</feature>